<dbReference type="EMBL" id="LAZR01002437">
    <property type="protein sequence ID" value="KKN30072.1"/>
    <property type="molecule type" value="Genomic_DNA"/>
</dbReference>
<dbReference type="SUPFAM" id="SSF55797">
    <property type="entry name" value="PR-1-like"/>
    <property type="match status" value="1"/>
</dbReference>
<organism evidence="2">
    <name type="scientific">marine sediment metagenome</name>
    <dbReference type="NCBI Taxonomy" id="412755"/>
    <lineage>
        <taxon>unclassified sequences</taxon>
        <taxon>metagenomes</taxon>
        <taxon>ecological metagenomes</taxon>
    </lineage>
</organism>
<dbReference type="AlphaFoldDB" id="A0A0F9PZB3"/>
<dbReference type="PANTHER" id="PTHR31157">
    <property type="entry name" value="SCP DOMAIN-CONTAINING PROTEIN"/>
    <property type="match status" value="1"/>
</dbReference>
<name>A0A0F9PZB3_9ZZZZ</name>
<dbReference type="InterPro" id="IPR014044">
    <property type="entry name" value="CAP_dom"/>
</dbReference>
<evidence type="ECO:0000313" key="2">
    <source>
        <dbReference type="EMBL" id="KKN30072.1"/>
    </source>
</evidence>
<accession>A0A0F9PZB3</accession>
<gene>
    <name evidence="2" type="ORF">LCGC14_0837730</name>
</gene>
<dbReference type="InterPro" id="IPR035940">
    <property type="entry name" value="CAP_sf"/>
</dbReference>
<sequence length="141" mass="14969">MKGFILGIVLTLATASSGIGDTQATQLVNSIRAANGRAGLIYSAKLEAAARVHALDMAKHGYFAHEGRNGKTVGDRVRNQGYEWCFVAENLAKGQRDLNQVMQGWAASPGHYKNLISNKAAAFGLAQGPGRIWAMVLAAPC</sequence>
<protein>
    <recommendedName>
        <fullName evidence="1">SCP domain-containing protein</fullName>
    </recommendedName>
</protein>
<proteinExistence type="predicted"/>
<dbReference type="CDD" id="cd05379">
    <property type="entry name" value="CAP_bacterial"/>
    <property type="match status" value="1"/>
</dbReference>
<dbReference type="Gene3D" id="3.40.33.10">
    <property type="entry name" value="CAP"/>
    <property type="match status" value="1"/>
</dbReference>
<dbReference type="PANTHER" id="PTHR31157:SF1">
    <property type="entry name" value="SCP DOMAIN-CONTAINING PROTEIN"/>
    <property type="match status" value="1"/>
</dbReference>
<feature type="domain" description="SCP" evidence="1">
    <location>
        <begin position="26"/>
        <end position="126"/>
    </location>
</feature>
<reference evidence="2" key="1">
    <citation type="journal article" date="2015" name="Nature">
        <title>Complex archaea that bridge the gap between prokaryotes and eukaryotes.</title>
        <authorList>
            <person name="Spang A."/>
            <person name="Saw J.H."/>
            <person name="Jorgensen S.L."/>
            <person name="Zaremba-Niedzwiedzka K."/>
            <person name="Martijn J."/>
            <person name="Lind A.E."/>
            <person name="van Eijk R."/>
            <person name="Schleper C."/>
            <person name="Guy L."/>
            <person name="Ettema T.J."/>
        </authorList>
    </citation>
    <scope>NUCLEOTIDE SEQUENCE</scope>
</reference>
<dbReference type="Pfam" id="PF00188">
    <property type="entry name" value="CAP"/>
    <property type="match status" value="1"/>
</dbReference>
<comment type="caution">
    <text evidence="2">The sequence shown here is derived from an EMBL/GenBank/DDBJ whole genome shotgun (WGS) entry which is preliminary data.</text>
</comment>
<evidence type="ECO:0000259" key="1">
    <source>
        <dbReference type="Pfam" id="PF00188"/>
    </source>
</evidence>